<gene>
    <name evidence="2" type="ORF">L873DRAFT_307600</name>
</gene>
<organism evidence="2 3">
    <name type="scientific">Choiromyces venosus 120613-1</name>
    <dbReference type="NCBI Taxonomy" id="1336337"/>
    <lineage>
        <taxon>Eukaryota</taxon>
        <taxon>Fungi</taxon>
        <taxon>Dikarya</taxon>
        <taxon>Ascomycota</taxon>
        <taxon>Pezizomycotina</taxon>
        <taxon>Pezizomycetes</taxon>
        <taxon>Pezizales</taxon>
        <taxon>Tuberaceae</taxon>
        <taxon>Choiromyces</taxon>
    </lineage>
</organism>
<feature type="region of interest" description="Disordered" evidence="1">
    <location>
        <begin position="1"/>
        <end position="24"/>
    </location>
</feature>
<dbReference type="AlphaFoldDB" id="A0A3N4IZ53"/>
<accession>A0A3N4IZ53</accession>
<feature type="compositionally biased region" description="Low complexity" evidence="1">
    <location>
        <begin position="49"/>
        <end position="65"/>
    </location>
</feature>
<feature type="compositionally biased region" description="Polar residues" evidence="1">
    <location>
        <begin position="66"/>
        <end position="89"/>
    </location>
</feature>
<reference evidence="2 3" key="1">
    <citation type="journal article" date="2018" name="Nat. Ecol. Evol.">
        <title>Pezizomycetes genomes reveal the molecular basis of ectomycorrhizal truffle lifestyle.</title>
        <authorList>
            <person name="Murat C."/>
            <person name="Payen T."/>
            <person name="Noel B."/>
            <person name="Kuo A."/>
            <person name="Morin E."/>
            <person name="Chen J."/>
            <person name="Kohler A."/>
            <person name="Krizsan K."/>
            <person name="Balestrini R."/>
            <person name="Da Silva C."/>
            <person name="Montanini B."/>
            <person name="Hainaut M."/>
            <person name="Levati E."/>
            <person name="Barry K.W."/>
            <person name="Belfiori B."/>
            <person name="Cichocki N."/>
            <person name="Clum A."/>
            <person name="Dockter R.B."/>
            <person name="Fauchery L."/>
            <person name="Guy J."/>
            <person name="Iotti M."/>
            <person name="Le Tacon F."/>
            <person name="Lindquist E.A."/>
            <person name="Lipzen A."/>
            <person name="Malagnac F."/>
            <person name="Mello A."/>
            <person name="Molinier V."/>
            <person name="Miyauchi S."/>
            <person name="Poulain J."/>
            <person name="Riccioni C."/>
            <person name="Rubini A."/>
            <person name="Sitrit Y."/>
            <person name="Splivallo R."/>
            <person name="Traeger S."/>
            <person name="Wang M."/>
            <person name="Zifcakova L."/>
            <person name="Wipf D."/>
            <person name="Zambonelli A."/>
            <person name="Paolocci F."/>
            <person name="Nowrousian M."/>
            <person name="Ottonello S."/>
            <person name="Baldrian P."/>
            <person name="Spatafora J.W."/>
            <person name="Henrissat B."/>
            <person name="Nagy L.G."/>
            <person name="Aury J.M."/>
            <person name="Wincker P."/>
            <person name="Grigoriev I.V."/>
            <person name="Bonfante P."/>
            <person name="Martin F.M."/>
        </authorList>
    </citation>
    <scope>NUCLEOTIDE SEQUENCE [LARGE SCALE GENOMIC DNA]</scope>
    <source>
        <strain evidence="2 3">120613-1</strain>
    </source>
</reference>
<name>A0A3N4IZ53_9PEZI</name>
<evidence type="ECO:0000313" key="2">
    <source>
        <dbReference type="EMBL" id="RPA91442.1"/>
    </source>
</evidence>
<protein>
    <submittedName>
        <fullName evidence="2">Uncharacterized protein</fullName>
    </submittedName>
</protein>
<feature type="compositionally biased region" description="Polar residues" evidence="1">
    <location>
        <begin position="1"/>
        <end position="12"/>
    </location>
</feature>
<sequence>MERSFITFSFPPSTADRPHSNSSIKPPVFAPTLYTCSVSSPLSASASAFSLLPSPTNPQTSSNSSVRPSSFASVLTPSSRQLSESTSSACRPLPLASSLYIKTITAPPSPIQDTSETDKYSTNSA</sequence>
<dbReference type="Proteomes" id="UP000276215">
    <property type="component" value="Unassembled WGS sequence"/>
</dbReference>
<feature type="region of interest" description="Disordered" evidence="1">
    <location>
        <begin position="106"/>
        <end position="125"/>
    </location>
</feature>
<evidence type="ECO:0000313" key="3">
    <source>
        <dbReference type="Proteomes" id="UP000276215"/>
    </source>
</evidence>
<dbReference type="EMBL" id="ML120496">
    <property type="protein sequence ID" value="RPA91442.1"/>
    <property type="molecule type" value="Genomic_DNA"/>
</dbReference>
<keyword evidence="3" id="KW-1185">Reference proteome</keyword>
<evidence type="ECO:0000256" key="1">
    <source>
        <dbReference type="SAM" id="MobiDB-lite"/>
    </source>
</evidence>
<proteinExistence type="predicted"/>
<feature type="region of interest" description="Disordered" evidence="1">
    <location>
        <begin position="49"/>
        <end position="89"/>
    </location>
</feature>